<accession>I4C7M6</accession>
<name>I4C7M6_DESTA</name>
<keyword evidence="2" id="KW-1185">Reference proteome</keyword>
<dbReference type="OrthoDB" id="5420735at2"/>
<dbReference type="HOGENOM" id="CLU_2355139_0_0_7"/>
<dbReference type="AlphaFoldDB" id="I4C7M6"/>
<reference evidence="2" key="1">
    <citation type="submission" date="2012-06" db="EMBL/GenBank/DDBJ databases">
        <title>Complete sequence of chromosome of Desulfomonile tiedjei DSM 6799.</title>
        <authorList>
            <person name="Lucas S."/>
            <person name="Copeland A."/>
            <person name="Lapidus A."/>
            <person name="Glavina del Rio T."/>
            <person name="Dalin E."/>
            <person name="Tice H."/>
            <person name="Bruce D."/>
            <person name="Goodwin L."/>
            <person name="Pitluck S."/>
            <person name="Peters L."/>
            <person name="Ovchinnikova G."/>
            <person name="Zeytun A."/>
            <person name="Lu M."/>
            <person name="Kyrpides N."/>
            <person name="Mavromatis K."/>
            <person name="Ivanova N."/>
            <person name="Brettin T."/>
            <person name="Detter J.C."/>
            <person name="Han C."/>
            <person name="Larimer F."/>
            <person name="Land M."/>
            <person name="Hauser L."/>
            <person name="Markowitz V."/>
            <person name="Cheng J.-F."/>
            <person name="Hugenholtz P."/>
            <person name="Woyke T."/>
            <person name="Wu D."/>
            <person name="Spring S."/>
            <person name="Schroeder M."/>
            <person name="Brambilla E."/>
            <person name="Klenk H.-P."/>
            <person name="Eisen J.A."/>
        </authorList>
    </citation>
    <scope>NUCLEOTIDE SEQUENCE [LARGE SCALE GENOMIC DNA]</scope>
    <source>
        <strain evidence="2">ATCC 49306 / DSM 6799 / DCB-1</strain>
    </source>
</reference>
<dbReference type="KEGG" id="dti:Desti_2898"/>
<gene>
    <name evidence="1" type="ordered locus">Desti_2898</name>
</gene>
<sequence>MKAGIFVTGSGPILLLTSYDSLMNETLVSKLATKGIKKFVAFEVPVDTVKQKYGKHYNIIMGDLHQQDDLRILDYDGHHILANFSLKELGEPLYFEP</sequence>
<evidence type="ECO:0000313" key="2">
    <source>
        <dbReference type="Proteomes" id="UP000006055"/>
    </source>
</evidence>
<evidence type="ECO:0000313" key="1">
    <source>
        <dbReference type="EMBL" id="AFM25567.1"/>
    </source>
</evidence>
<dbReference type="eggNOG" id="ENOG5031EC7">
    <property type="taxonomic scope" value="Bacteria"/>
</dbReference>
<dbReference type="Proteomes" id="UP000006055">
    <property type="component" value="Chromosome"/>
</dbReference>
<dbReference type="EMBL" id="CP003360">
    <property type="protein sequence ID" value="AFM25567.1"/>
    <property type="molecule type" value="Genomic_DNA"/>
</dbReference>
<organism evidence="1 2">
    <name type="scientific">Desulfomonile tiedjei (strain ATCC 49306 / DSM 6799 / DCB-1)</name>
    <dbReference type="NCBI Taxonomy" id="706587"/>
    <lineage>
        <taxon>Bacteria</taxon>
        <taxon>Pseudomonadati</taxon>
        <taxon>Thermodesulfobacteriota</taxon>
        <taxon>Desulfomonilia</taxon>
        <taxon>Desulfomonilales</taxon>
        <taxon>Desulfomonilaceae</taxon>
        <taxon>Desulfomonile</taxon>
    </lineage>
</organism>
<protein>
    <recommendedName>
        <fullName evidence="3">Cytosolic protein</fullName>
    </recommendedName>
</protein>
<dbReference type="RefSeq" id="WP_014810704.1">
    <property type="nucleotide sequence ID" value="NC_018025.1"/>
</dbReference>
<evidence type="ECO:0008006" key="3">
    <source>
        <dbReference type="Google" id="ProtNLM"/>
    </source>
</evidence>
<proteinExistence type="predicted"/>